<evidence type="ECO:0000313" key="2">
    <source>
        <dbReference type="Proteomes" id="UP000004277"/>
    </source>
</evidence>
<keyword evidence="2" id="KW-1185">Reference proteome</keyword>
<dbReference type="Proteomes" id="UP000004277">
    <property type="component" value="Unassembled WGS sequence"/>
</dbReference>
<name>A0ACD3SPX0_9BURK</name>
<accession>A0ACD3SPX0</accession>
<proteinExistence type="predicted"/>
<organism evidence="1 2">
    <name type="scientific">Imbroritus primus</name>
    <dbReference type="NCBI Taxonomy" id="3058603"/>
    <lineage>
        <taxon>Bacteria</taxon>
        <taxon>Pseudomonadati</taxon>
        <taxon>Pseudomonadota</taxon>
        <taxon>Betaproteobacteria</taxon>
        <taxon>Burkholderiales</taxon>
        <taxon>Burkholderiaceae</taxon>
        <taxon>Imbroritus</taxon>
    </lineage>
</organism>
<reference evidence="1" key="1">
    <citation type="submission" date="2019-05" db="EMBL/GenBank/DDBJ databases">
        <title>Revised genome assembly of Burkholderiaceae (previously Ralstonia) sp. PBA.</title>
        <authorList>
            <person name="Gan H.M."/>
        </authorList>
    </citation>
    <scope>NUCLEOTIDE SEQUENCE</scope>
    <source>
        <strain evidence="1">PBA</strain>
    </source>
</reference>
<gene>
    <name evidence="1" type="ORF">MW7_005830</name>
</gene>
<dbReference type="EMBL" id="AKCV02000015">
    <property type="protein sequence ID" value="TMS58271.1"/>
    <property type="molecule type" value="Genomic_DNA"/>
</dbReference>
<protein>
    <submittedName>
        <fullName evidence="1">Zn-ribbon domain-containing OB-fold protein</fullName>
    </submittedName>
</protein>
<evidence type="ECO:0000313" key="1">
    <source>
        <dbReference type="EMBL" id="TMS58271.1"/>
    </source>
</evidence>
<comment type="caution">
    <text evidence="1">The sequence shown here is derived from an EMBL/GenBank/DDBJ whole genome shotgun (WGS) entry which is preliminary data.</text>
</comment>
<sequence>MTQALLPAPIANADSTPYWDAARADKLVLPHCRSCGHTFFMPRHQCPQCWSADLEWKQASGRGTVHSFSVVRRASLATFAARTPYVLALIDLEDGPRMMTNIVGEGALDTRIGDAVTVCFEACADGAKLPQFQRKA</sequence>